<dbReference type="RefSeq" id="WP_132347986.1">
    <property type="nucleotide sequence ID" value="NZ_CAWOLF010000032.1"/>
</dbReference>
<protein>
    <submittedName>
        <fullName evidence="1">Uncharacterized protein</fullName>
    </submittedName>
</protein>
<gene>
    <name evidence="1" type="ORF">C5468_21315</name>
</gene>
<evidence type="ECO:0000313" key="2">
    <source>
        <dbReference type="Proteomes" id="UP000295550"/>
    </source>
</evidence>
<sequence>MIQQDRITLKNLKVASFASQETWCFKASVYFDGIRVATASNEGHGGSTFIHAQPDMINKLAKAKAYAKSFPPYTCDFIDPQTNKPAVIEIDLEMVVDDLVSVMESRKTTLSKFNREYSKKVLFVKDGNLYNLPKTNLNAIRDKAELFSSLRQRGGSDIVIINELPKEKAFEVYCQHVIKD</sequence>
<dbReference type="Proteomes" id="UP000295550">
    <property type="component" value="Unassembled WGS sequence"/>
</dbReference>
<dbReference type="AlphaFoldDB" id="A0A4R4IYB1"/>
<proteinExistence type="predicted"/>
<name>A0A4R4IYB1_PHOLU</name>
<comment type="caution">
    <text evidence="1">The sequence shown here is derived from an EMBL/GenBank/DDBJ whole genome shotgun (WGS) entry which is preliminary data.</text>
</comment>
<dbReference type="EMBL" id="PUJX01000032">
    <property type="protein sequence ID" value="TDB45319.1"/>
    <property type="molecule type" value="Genomic_DNA"/>
</dbReference>
<reference evidence="1 2" key="1">
    <citation type="journal article" date="2019" name="Int. J. Syst. Evol. Microbiol.">
        <title>Photorhabdus khanii subsp. guanajuatensis subsp. nov., isolated from Heterorhabditis atacamensis, and Photorhabdus luminescens subsp. mexicana subsp. nov., isolated from Heterorhabditis mexicana entomopathogenic nematodes.</title>
        <authorList>
            <person name="Machado R.A.R."/>
            <person name="Bruno P."/>
            <person name="Arce C.C.M."/>
            <person name="Liechti N."/>
            <person name="Kohler A."/>
            <person name="Bernal J."/>
            <person name="Bruggmann R."/>
            <person name="Turlings T.C.J."/>
        </authorList>
    </citation>
    <scope>NUCLEOTIDE SEQUENCE [LARGE SCALE GENOMIC DNA]</scope>
    <source>
        <strain evidence="1 2">MEX47-22</strain>
    </source>
</reference>
<organism evidence="1 2">
    <name type="scientific">Photorhabdus luminescens subsp. mexicana</name>
    <dbReference type="NCBI Taxonomy" id="2100167"/>
    <lineage>
        <taxon>Bacteria</taxon>
        <taxon>Pseudomonadati</taxon>
        <taxon>Pseudomonadota</taxon>
        <taxon>Gammaproteobacteria</taxon>
        <taxon>Enterobacterales</taxon>
        <taxon>Morganellaceae</taxon>
        <taxon>Photorhabdus</taxon>
    </lineage>
</organism>
<evidence type="ECO:0000313" key="1">
    <source>
        <dbReference type="EMBL" id="TDB45319.1"/>
    </source>
</evidence>
<accession>A0A4R4IYB1</accession>